<organism evidence="1 2">
    <name type="scientific">Candidatus Clostridium radicumherbarum</name>
    <dbReference type="NCBI Taxonomy" id="3381662"/>
    <lineage>
        <taxon>Bacteria</taxon>
        <taxon>Bacillati</taxon>
        <taxon>Bacillota</taxon>
        <taxon>Clostridia</taxon>
        <taxon>Eubacteriales</taxon>
        <taxon>Clostridiaceae</taxon>
        <taxon>Clostridium</taxon>
    </lineage>
</organism>
<reference evidence="1 2" key="1">
    <citation type="submission" date="2024-11" db="EMBL/GenBank/DDBJ databases">
        <authorList>
            <person name="Heng Y.C."/>
            <person name="Lim A.C.H."/>
            <person name="Lee J.K.Y."/>
            <person name="Kittelmann S."/>
        </authorList>
    </citation>
    <scope>NUCLEOTIDE SEQUENCE [LARGE SCALE GENOMIC DNA]</scope>
    <source>
        <strain evidence="1 2">WILCCON 0202</strain>
    </source>
</reference>
<keyword evidence="2" id="KW-1185">Reference proteome</keyword>
<gene>
    <name evidence="1" type="ORF">ACJDUH_14635</name>
</gene>
<name>A0ABW8TVT6_9CLOT</name>
<protein>
    <submittedName>
        <fullName evidence="1">Uncharacterized protein</fullName>
    </submittedName>
</protein>
<evidence type="ECO:0000313" key="1">
    <source>
        <dbReference type="EMBL" id="MFL0269323.1"/>
    </source>
</evidence>
<dbReference type="EMBL" id="JBJHZY010000003">
    <property type="protein sequence ID" value="MFL0269323.1"/>
    <property type="molecule type" value="Genomic_DNA"/>
</dbReference>
<proteinExistence type="predicted"/>
<dbReference type="RefSeq" id="WP_406765949.1">
    <property type="nucleotide sequence ID" value="NZ_JBJHZY010000003.1"/>
</dbReference>
<accession>A0ABW8TVT6</accession>
<dbReference type="Proteomes" id="UP001623661">
    <property type="component" value="Unassembled WGS sequence"/>
</dbReference>
<evidence type="ECO:0000313" key="2">
    <source>
        <dbReference type="Proteomes" id="UP001623661"/>
    </source>
</evidence>
<comment type="caution">
    <text evidence="1">The sequence shown here is derived from an EMBL/GenBank/DDBJ whole genome shotgun (WGS) entry which is preliminary data.</text>
</comment>
<sequence length="70" mass="8209">MKGWTADIVNNPNDDYNLMIEILYNEVDVAVIYKCEDELILKYYANKDDLVIPVDYLIKLLEDAKVRLEV</sequence>